<dbReference type="KEGG" id="cot:CORT_0H00450"/>
<reference evidence="2 3" key="1">
    <citation type="journal article" date="2012" name="PLoS ONE">
        <title>Sequence and analysis of the genome of the pathogenic yeast Candida orthopsilosis.</title>
        <authorList>
            <person name="Riccombeni A."/>
            <person name="Vidanes G."/>
            <person name="Proux-Wera E."/>
            <person name="Wolfe K.H."/>
            <person name="Butler G."/>
        </authorList>
    </citation>
    <scope>NUCLEOTIDE SEQUENCE [LARGE SCALE GENOMIC DNA]</scope>
    <source>
        <strain evidence="2 3">Co 90-125</strain>
    </source>
</reference>
<evidence type="ECO:0000256" key="1">
    <source>
        <dbReference type="SAM" id="MobiDB-lite"/>
    </source>
</evidence>
<dbReference type="PANTHER" id="PTHR12069:SF0">
    <property type="entry name" value="DNA-DIRECTED RNA POLYMERASE III SUBUNIT RPC5"/>
    <property type="match status" value="1"/>
</dbReference>
<dbReference type="PANTHER" id="PTHR12069">
    <property type="entry name" value="DNA-DIRECTED RNA POLYMERASES III 80 KDA POLYPEPTIDE RNA POLYMERASE III SUBUNIT 5"/>
    <property type="match status" value="1"/>
</dbReference>
<dbReference type="RefSeq" id="XP_003871287.1">
    <property type="nucleotide sequence ID" value="XM_003871238.1"/>
</dbReference>
<sequence>MSSLFVDDDEMVEERRGYRPSTTTIKEENDEDEVMSSYGANQEHTDYQTEQTANDDEDDDPIIESIPLVINQVPSPETQSLHLLQYPGRPKTRPLSNTPVSASIKPDSHYLDLKLPIDPTKFFNLRKVDEWGESIDKQSISGVLDPAEQGIYAAKVVNDGLERKIVLIPVDSTAQLRTSFKYIDDLDKETLQQRKLEAQQERHQERANVQILQTAAKHSTQNQDAHSHSLGDSLKSMKRFDEEEWKRLSWKTEDVSVESLKSQLRDGADGIQLKNETTYSEFIDHLYS</sequence>
<protein>
    <submittedName>
        <fullName evidence="2">Rpc37 protein</fullName>
    </submittedName>
</protein>
<evidence type="ECO:0000313" key="2">
    <source>
        <dbReference type="EMBL" id="CCG25162.1"/>
    </source>
</evidence>
<feature type="compositionally biased region" description="Acidic residues" evidence="1">
    <location>
        <begin position="1"/>
        <end position="12"/>
    </location>
</feature>
<dbReference type="AlphaFoldDB" id="H8XBH4"/>
<dbReference type="GO" id="GO:0005666">
    <property type="term" value="C:RNA polymerase III complex"/>
    <property type="evidence" value="ECO:0007669"/>
    <property type="project" value="TreeGrafter"/>
</dbReference>
<accession>H8XBH4</accession>
<feature type="region of interest" description="Disordered" evidence="1">
    <location>
        <begin position="1"/>
        <end position="61"/>
    </location>
</feature>
<gene>
    <name evidence="2" type="ORF">CORT_0H00450</name>
</gene>
<dbReference type="GeneID" id="14542391"/>
<dbReference type="OrthoDB" id="340681at2759"/>
<name>H8XBH4_CANO9</name>
<feature type="compositionally biased region" description="Polar residues" evidence="1">
    <location>
        <begin position="38"/>
        <end position="52"/>
    </location>
</feature>
<organism evidence="2 3">
    <name type="scientific">Candida orthopsilosis (strain 90-125)</name>
    <name type="common">Yeast</name>
    <dbReference type="NCBI Taxonomy" id="1136231"/>
    <lineage>
        <taxon>Eukaryota</taxon>
        <taxon>Fungi</taxon>
        <taxon>Dikarya</taxon>
        <taxon>Ascomycota</taxon>
        <taxon>Saccharomycotina</taxon>
        <taxon>Pichiomycetes</taxon>
        <taxon>Debaryomycetaceae</taxon>
        <taxon>Candida/Lodderomyces clade</taxon>
        <taxon>Candida</taxon>
    </lineage>
</organism>
<dbReference type="eggNOG" id="KOG2354">
    <property type="taxonomic scope" value="Eukaryota"/>
</dbReference>
<dbReference type="Proteomes" id="UP000005018">
    <property type="component" value="Chromosome 8"/>
</dbReference>
<evidence type="ECO:0000313" key="3">
    <source>
        <dbReference type="Proteomes" id="UP000005018"/>
    </source>
</evidence>
<dbReference type="EMBL" id="HE681726">
    <property type="protein sequence ID" value="CCG25162.1"/>
    <property type="molecule type" value="Genomic_DNA"/>
</dbReference>
<dbReference type="HOGENOM" id="CLU_072845_0_0_1"/>
<proteinExistence type="predicted"/>
<keyword evidence="3" id="KW-1185">Reference proteome</keyword>
<dbReference type="GO" id="GO:0042797">
    <property type="term" value="P:tRNA transcription by RNA polymerase III"/>
    <property type="evidence" value="ECO:0007669"/>
    <property type="project" value="TreeGrafter"/>
</dbReference>
<dbReference type="InterPro" id="IPR006886">
    <property type="entry name" value="RNA_pol_III_Rpc5"/>
</dbReference>
<dbReference type="Pfam" id="PF04801">
    <property type="entry name" value="RPC5"/>
    <property type="match status" value="1"/>
</dbReference>